<dbReference type="EMBL" id="VOOS01000002">
    <property type="protein sequence ID" value="TXB65902.1"/>
    <property type="molecule type" value="Genomic_DNA"/>
</dbReference>
<dbReference type="InterPro" id="IPR046863">
    <property type="entry name" value="MbnP-like_dom"/>
</dbReference>
<reference evidence="2 3" key="1">
    <citation type="submission" date="2019-08" db="EMBL/GenBank/DDBJ databases">
        <title>Genome of Vicingus serpentipes NCIMB 15042.</title>
        <authorList>
            <person name="Bowman J.P."/>
        </authorList>
    </citation>
    <scope>NUCLEOTIDE SEQUENCE [LARGE SCALE GENOMIC DNA]</scope>
    <source>
        <strain evidence="2 3">NCIMB 15042</strain>
    </source>
</reference>
<name>A0A5C6RX17_9FLAO</name>
<dbReference type="AlphaFoldDB" id="A0A5C6RX17"/>
<evidence type="ECO:0000313" key="2">
    <source>
        <dbReference type="EMBL" id="TXB65902.1"/>
    </source>
</evidence>
<comment type="caution">
    <text evidence="2">The sequence shown here is derived from an EMBL/GenBank/DDBJ whole genome shotgun (WGS) entry which is preliminary data.</text>
</comment>
<protein>
    <recommendedName>
        <fullName evidence="1">Copper-binding protein MbnP-like domain-containing protein</fullName>
    </recommendedName>
</protein>
<dbReference type="OrthoDB" id="1422031at2"/>
<accession>A0A5C6RX17</accession>
<gene>
    <name evidence="2" type="ORF">FRY74_04855</name>
</gene>
<dbReference type="Pfam" id="PF20243">
    <property type="entry name" value="MbnP"/>
    <property type="match status" value="1"/>
</dbReference>
<dbReference type="Proteomes" id="UP000321721">
    <property type="component" value="Unassembled WGS sequence"/>
</dbReference>
<proteinExistence type="predicted"/>
<evidence type="ECO:0000259" key="1">
    <source>
        <dbReference type="Pfam" id="PF20243"/>
    </source>
</evidence>
<dbReference type="RefSeq" id="WP_147099183.1">
    <property type="nucleotide sequence ID" value="NZ_VOOS01000002.1"/>
</dbReference>
<sequence>MKPFKLLIISVLYCNILASQNINDLTITIQPLLNSQNLILEKENTESTIINKFKFYLTNFSFTKNDELIWKEKDSYHLIDVSNPSTLNLKFEMPPDIEFDQIHFSLGTDSLINISGVMGGDLDPTKGMYWAWNSGYINFKLEGKSKNIPFEFHLGGYSPSTVQQVKLKIDKQKNTIIYFDIANFLNQIDLEKEHKLMSPGKEAQRLSKIAGSLFYLNE</sequence>
<keyword evidence="3" id="KW-1185">Reference proteome</keyword>
<evidence type="ECO:0000313" key="3">
    <source>
        <dbReference type="Proteomes" id="UP000321721"/>
    </source>
</evidence>
<organism evidence="2 3">
    <name type="scientific">Vicingus serpentipes</name>
    <dbReference type="NCBI Taxonomy" id="1926625"/>
    <lineage>
        <taxon>Bacteria</taxon>
        <taxon>Pseudomonadati</taxon>
        <taxon>Bacteroidota</taxon>
        <taxon>Flavobacteriia</taxon>
        <taxon>Flavobacteriales</taxon>
        <taxon>Vicingaceae</taxon>
        <taxon>Vicingus</taxon>
    </lineage>
</organism>
<feature type="domain" description="Copper-binding protein MbnP-like" evidence="1">
    <location>
        <begin position="24"/>
        <end position="197"/>
    </location>
</feature>